<evidence type="ECO:0000256" key="3">
    <source>
        <dbReference type="ARBA" id="ARBA00022801"/>
    </source>
</evidence>
<dbReference type="InterPro" id="IPR029021">
    <property type="entry name" value="Prot-tyrosine_phosphatase-like"/>
</dbReference>
<dbReference type="EMBL" id="JARJCN010000023">
    <property type="protein sequence ID" value="KAJ7089780.1"/>
    <property type="molecule type" value="Genomic_DNA"/>
</dbReference>
<evidence type="ECO:0000256" key="2">
    <source>
        <dbReference type="ARBA" id="ARBA00013064"/>
    </source>
</evidence>
<feature type="domain" description="Tyrosine-protein phosphatase" evidence="6">
    <location>
        <begin position="25"/>
        <end position="166"/>
    </location>
</feature>
<dbReference type="InterPro" id="IPR016130">
    <property type="entry name" value="Tyr_Pase_AS"/>
</dbReference>
<evidence type="ECO:0000259" key="7">
    <source>
        <dbReference type="PROSITE" id="PS50056"/>
    </source>
</evidence>
<gene>
    <name evidence="8" type="ORF">B0H15DRAFT_885033</name>
</gene>
<dbReference type="InterPro" id="IPR000340">
    <property type="entry name" value="Dual-sp_phosphatase_cat-dom"/>
</dbReference>
<feature type="compositionally biased region" description="Polar residues" evidence="5">
    <location>
        <begin position="1"/>
        <end position="11"/>
    </location>
</feature>
<keyword evidence="4" id="KW-0904">Protein phosphatase</keyword>
<dbReference type="Proteomes" id="UP001222325">
    <property type="component" value="Unassembled WGS sequence"/>
</dbReference>
<dbReference type="SUPFAM" id="SSF52799">
    <property type="entry name" value="(Phosphotyrosine protein) phosphatases II"/>
    <property type="match status" value="2"/>
</dbReference>
<dbReference type="PROSITE" id="PS50054">
    <property type="entry name" value="TYR_PHOSPHATASE_DUAL"/>
    <property type="match status" value="1"/>
</dbReference>
<dbReference type="PANTHER" id="PTHR45848">
    <property type="entry name" value="DUAL SPECIFICITY PROTEIN PHOSPHATASE 12 FAMILY MEMBER"/>
    <property type="match status" value="1"/>
</dbReference>
<dbReference type="Pfam" id="PF00782">
    <property type="entry name" value="DSPc"/>
    <property type="match status" value="1"/>
</dbReference>
<protein>
    <recommendedName>
        <fullName evidence="2">protein-tyrosine-phosphatase</fullName>
        <ecNumber evidence="2">3.1.3.48</ecNumber>
    </recommendedName>
</protein>
<dbReference type="PROSITE" id="PS50056">
    <property type="entry name" value="TYR_PHOSPHATASE_2"/>
    <property type="match status" value="1"/>
</dbReference>
<dbReference type="SMART" id="SM00195">
    <property type="entry name" value="DSPc"/>
    <property type="match status" value="2"/>
</dbReference>
<evidence type="ECO:0000313" key="9">
    <source>
        <dbReference type="Proteomes" id="UP001222325"/>
    </source>
</evidence>
<evidence type="ECO:0000259" key="6">
    <source>
        <dbReference type="PROSITE" id="PS50054"/>
    </source>
</evidence>
<dbReference type="Gene3D" id="3.90.190.10">
    <property type="entry name" value="Protein tyrosine phosphatase superfamily"/>
    <property type="match status" value="2"/>
</dbReference>
<dbReference type="AlphaFoldDB" id="A0AAD6U3Y1"/>
<comment type="caution">
    <text evidence="8">The sequence shown here is derived from an EMBL/GenBank/DDBJ whole genome shotgun (WGS) entry which is preliminary data.</text>
</comment>
<keyword evidence="3" id="KW-0378">Hydrolase</keyword>
<feature type="domain" description="Tyrosine specific protein phosphatases" evidence="7">
    <location>
        <begin position="87"/>
        <end position="145"/>
    </location>
</feature>
<evidence type="ECO:0000256" key="4">
    <source>
        <dbReference type="ARBA" id="ARBA00022912"/>
    </source>
</evidence>
<organism evidence="8 9">
    <name type="scientific">Mycena belliarum</name>
    <dbReference type="NCBI Taxonomy" id="1033014"/>
    <lineage>
        <taxon>Eukaryota</taxon>
        <taxon>Fungi</taxon>
        <taxon>Dikarya</taxon>
        <taxon>Basidiomycota</taxon>
        <taxon>Agaricomycotina</taxon>
        <taxon>Agaricomycetes</taxon>
        <taxon>Agaricomycetidae</taxon>
        <taxon>Agaricales</taxon>
        <taxon>Marasmiineae</taxon>
        <taxon>Mycenaceae</taxon>
        <taxon>Mycena</taxon>
    </lineage>
</organism>
<dbReference type="PANTHER" id="PTHR45848:SF4">
    <property type="entry name" value="DUAL SPECIFICITY PROTEIN PHOSPHATASE 12"/>
    <property type="match status" value="1"/>
</dbReference>
<reference evidence="8" key="1">
    <citation type="submission" date="2023-03" db="EMBL/GenBank/DDBJ databases">
        <title>Massive genome expansion in bonnet fungi (Mycena s.s.) driven by repeated elements and novel gene families across ecological guilds.</title>
        <authorList>
            <consortium name="Lawrence Berkeley National Laboratory"/>
            <person name="Harder C.B."/>
            <person name="Miyauchi S."/>
            <person name="Viragh M."/>
            <person name="Kuo A."/>
            <person name="Thoen E."/>
            <person name="Andreopoulos B."/>
            <person name="Lu D."/>
            <person name="Skrede I."/>
            <person name="Drula E."/>
            <person name="Henrissat B."/>
            <person name="Morin E."/>
            <person name="Kohler A."/>
            <person name="Barry K."/>
            <person name="LaButti K."/>
            <person name="Morin E."/>
            <person name="Salamov A."/>
            <person name="Lipzen A."/>
            <person name="Mereny Z."/>
            <person name="Hegedus B."/>
            <person name="Baldrian P."/>
            <person name="Stursova M."/>
            <person name="Weitz H."/>
            <person name="Taylor A."/>
            <person name="Grigoriev I.V."/>
            <person name="Nagy L.G."/>
            <person name="Martin F."/>
            <person name="Kauserud H."/>
        </authorList>
    </citation>
    <scope>NUCLEOTIDE SEQUENCE</scope>
    <source>
        <strain evidence="8">CBHHK173m</strain>
    </source>
</reference>
<dbReference type="GO" id="GO:0004721">
    <property type="term" value="F:phosphoprotein phosphatase activity"/>
    <property type="evidence" value="ECO:0007669"/>
    <property type="project" value="UniProtKB-KW"/>
</dbReference>
<dbReference type="EC" id="3.1.3.48" evidence="2"/>
<dbReference type="PROSITE" id="PS00383">
    <property type="entry name" value="TYR_PHOSPHATASE_1"/>
    <property type="match status" value="1"/>
</dbReference>
<sequence>MDLPVASSTNKGYLRLSRGGGDAESCNAIIAGRLYLGNLSAAECPQLSSRLGITHILSVCPDYLAPAANVQHLTLPMVDDEHYDILQHLPNACHFIQDALDGGGRVLVHCVMGISRSAAVVCAYLMFSRQSSAAQAIQFVRTRRPQSRPNHNFIRQLQVFGEFNYEISPATPAYVAWRTRQDFDEANSLLVIYGMAVTDRLFLSLDFPANPSHATALLDHLAITHIVSITPDNVCSVGLAFAARVHKHFAVSNTAKEALLVALPPLCHFVRSALDAPAARVLLHCLDETRGGLAICAYLMSSRRIGPSAALAALHARVPLFEESATLRRELELFEKCAYAPARTHPLVRAWVAPREVAAGYVCVGGVGAGIAPKAKALQAGMCPLLGVSVES</sequence>
<dbReference type="InterPro" id="IPR000387">
    <property type="entry name" value="Tyr_Pase_dom"/>
</dbReference>
<keyword evidence="9" id="KW-1185">Reference proteome</keyword>
<dbReference type="InterPro" id="IPR020422">
    <property type="entry name" value="TYR_PHOSPHATASE_DUAL_dom"/>
</dbReference>
<comment type="similarity">
    <text evidence="1">Belongs to the protein-tyrosine phosphatase family. Non-receptor class dual specificity subfamily.</text>
</comment>
<dbReference type="CDD" id="cd14498">
    <property type="entry name" value="DSP"/>
    <property type="match status" value="1"/>
</dbReference>
<feature type="region of interest" description="Disordered" evidence="5">
    <location>
        <begin position="1"/>
        <end position="21"/>
    </location>
</feature>
<accession>A0AAD6U3Y1</accession>
<name>A0AAD6U3Y1_9AGAR</name>
<evidence type="ECO:0000313" key="8">
    <source>
        <dbReference type="EMBL" id="KAJ7089780.1"/>
    </source>
</evidence>
<evidence type="ECO:0000256" key="1">
    <source>
        <dbReference type="ARBA" id="ARBA00008601"/>
    </source>
</evidence>
<evidence type="ECO:0000256" key="5">
    <source>
        <dbReference type="SAM" id="MobiDB-lite"/>
    </source>
</evidence>
<proteinExistence type="inferred from homology"/>